<reference evidence="2" key="1">
    <citation type="submission" date="2021-09" db="EMBL/GenBank/DDBJ databases">
        <title>The genome of Mauremys mutica provides insights into the evolution of semi-aquatic lifestyle.</title>
        <authorList>
            <person name="Gong S."/>
            <person name="Gao Y."/>
        </authorList>
    </citation>
    <scope>NUCLEOTIDE SEQUENCE</scope>
    <source>
        <strain evidence="2">MM-2020</strain>
        <tissue evidence="2">Muscle</tissue>
    </source>
</reference>
<proteinExistence type="predicted"/>
<evidence type="ECO:0000256" key="1">
    <source>
        <dbReference type="SAM" id="MobiDB-lite"/>
    </source>
</evidence>
<accession>A0A9D4AYK8</accession>
<comment type="caution">
    <text evidence="2">The sequence shown here is derived from an EMBL/GenBank/DDBJ whole genome shotgun (WGS) entry which is preliminary data.</text>
</comment>
<feature type="compositionally biased region" description="Polar residues" evidence="1">
    <location>
        <begin position="42"/>
        <end position="55"/>
    </location>
</feature>
<dbReference type="AlphaFoldDB" id="A0A9D4AYK8"/>
<dbReference type="EMBL" id="JAHDVG010000479">
    <property type="protein sequence ID" value="KAH1174614.1"/>
    <property type="molecule type" value="Genomic_DNA"/>
</dbReference>
<evidence type="ECO:0000313" key="3">
    <source>
        <dbReference type="Proteomes" id="UP000827986"/>
    </source>
</evidence>
<dbReference type="Proteomes" id="UP000827986">
    <property type="component" value="Unassembled WGS sequence"/>
</dbReference>
<organism evidence="2 3">
    <name type="scientific">Mauremys mutica</name>
    <name type="common">yellowpond turtle</name>
    <dbReference type="NCBI Taxonomy" id="74926"/>
    <lineage>
        <taxon>Eukaryota</taxon>
        <taxon>Metazoa</taxon>
        <taxon>Chordata</taxon>
        <taxon>Craniata</taxon>
        <taxon>Vertebrata</taxon>
        <taxon>Euteleostomi</taxon>
        <taxon>Archelosauria</taxon>
        <taxon>Testudinata</taxon>
        <taxon>Testudines</taxon>
        <taxon>Cryptodira</taxon>
        <taxon>Durocryptodira</taxon>
        <taxon>Testudinoidea</taxon>
        <taxon>Geoemydidae</taxon>
        <taxon>Geoemydinae</taxon>
        <taxon>Mauremys</taxon>
    </lineage>
</organism>
<sequence length="139" mass="15194">MAVQRWPLEKEAMGLLSLTLGYSVAVSLPPCREKANVSECSSQGRNRLQSVSAAQKQGPWPSTAPWRSVMDSRSQVLMISRRERHNETVSKDLGALGAELFGKSSPILTVTHTRFLGLALQQLPWVSLAQSRSGAVTPH</sequence>
<gene>
    <name evidence="2" type="ORF">KIL84_008605</name>
</gene>
<feature type="region of interest" description="Disordered" evidence="1">
    <location>
        <begin position="42"/>
        <end position="65"/>
    </location>
</feature>
<protein>
    <submittedName>
        <fullName evidence="2">Uncharacterized protein</fullName>
    </submittedName>
</protein>
<name>A0A9D4AYK8_9SAUR</name>
<keyword evidence="3" id="KW-1185">Reference proteome</keyword>
<evidence type="ECO:0000313" key="2">
    <source>
        <dbReference type="EMBL" id="KAH1174614.1"/>
    </source>
</evidence>